<dbReference type="Gene3D" id="3.40.462.20">
    <property type="match status" value="1"/>
</dbReference>
<dbReference type="InterPro" id="IPR016169">
    <property type="entry name" value="FAD-bd_PCMH_sub2"/>
</dbReference>
<dbReference type="RefSeq" id="WP_359653796.1">
    <property type="nucleotide sequence ID" value="NZ_JBEXZP010000028.1"/>
</dbReference>
<comment type="caution">
    <text evidence="1">The sequence shown here is derived from an EMBL/GenBank/DDBJ whole genome shotgun (WGS) entry which is preliminary data.</text>
</comment>
<dbReference type="Gene3D" id="3.30.465.10">
    <property type="match status" value="1"/>
</dbReference>
<sequence length="238" mass="26030">MRTGPDALRVIGDLVPRLPRDTGALMGVGLTAPPEPFVPEEHQGKLGHALIVAGFGTDEEHAEAVAPLADGVPTLFELRTPMPYTGLQCMLDASAPAGILSYDKGLTYSDLNDEVIGLLSEYVPRKTSPMSFCTTFHLGGAYTDLDEDATAFGGLREPMYVMSCSAMSPDPEVLTADTAWVRALWTELTPHAANIGGYVNFMVEIEEDRVRRSYGPEKYDRLARIKADRHRPARPRRP</sequence>
<evidence type="ECO:0000313" key="1">
    <source>
        <dbReference type="EMBL" id="MEU0706499.1"/>
    </source>
</evidence>
<dbReference type="EMBL" id="JBEXZR010000002">
    <property type="protein sequence ID" value="MEU0706499.1"/>
    <property type="molecule type" value="Genomic_DNA"/>
</dbReference>
<dbReference type="Proteomes" id="UP001550378">
    <property type="component" value="Unassembled WGS sequence"/>
</dbReference>
<gene>
    <name evidence="1" type="ORF">ABZ508_03830</name>
</gene>
<name>A0ABV2VYX8_9ACTN</name>
<accession>A0ABV2VYX8</accession>
<evidence type="ECO:0000313" key="2">
    <source>
        <dbReference type="Proteomes" id="UP001550378"/>
    </source>
</evidence>
<organism evidence="1 2">
    <name type="scientific">Streptomyces lavendulocolor</name>
    <dbReference type="NCBI Taxonomy" id="67316"/>
    <lineage>
        <taxon>Bacteria</taxon>
        <taxon>Bacillati</taxon>
        <taxon>Actinomycetota</taxon>
        <taxon>Actinomycetes</taxon>
        <taxon>Kitasatosporales</taxon>
        <taxon>Streptomycetaceae</taxon>
        <taxon>Streptomyces</taxon>
    </lineage>
</organism>
<reference evidence="1 2" key="1">
    <citation type="submission" date="2024-06" db="EMBL/GenBank/DDBJ databases">
        <title>The Natural Products Discovery Center: Release of the First 8490 Sequenced Strains for Exploring Actinobacteria Biosynthetic Diversity.</title>
        <authorList>
            <person name="Kalkreuter E."/>
            <person name="Kautsar S.A."/>
            <person name="Yang D."/>
            <person name="Bader C.D."/>
            <person name="Teijaro C.N."/>
            <person name="Fluegel L."/>
            <person name="Davis C.M."/>
            <person name="Simpson J.R."/>
            <person name="Lauterbach L."/>
            <person name="Steele A.D."/>
            <person name="Gui C."/>
            <person name="Meng S."/>
            <person name="Li G."/>
            <person name="Viehrig K."/>
            <person name="Ye F."/>
            <person name="Su P."/>
            <person name="Kiefer A.F."/>
            <person name="Nichols A."/>
            <person name="Cepeda A.J."/>
            <person name="Yan W."/>
            <person name="Fan B."/>
            <person name="Jiang Y."/>
            <person name="Adhikari A."/>
            <person name="Zheng C.-J."/>
            <person name="Schuster L."/>
            <person name="Cowan T.M."/>
            <person name="Smanski M.J."/>
            <person name="Chevrette M.G."/>
            <person name="De Carvalho L.P.S."/>
            <person name="Shen B."/>
        </authorList>
    </citation>
    <scope>NUCLEOTIDE SEQUENCE [LARGE SCALE GENOMIC DNA]</scope>
    <source>
        <strain evidence="1 2">NPDC006337</strain>
    </source>
</reference>
<protein>
    <submittedName>
        <fullName evidence="1">Uncharacterized protein</fullName>
    </submittedName>
</protein>
<keyword evidence="2" id="KW-1185">Reference proteome</keyword>
<proteinExistence type="predicted"/>